<proteinExistence type="predicted"/>
<evidence type="ECO:0000313" key="3">
    <source>
        <dbReference type="Proteomes" id="UP001337655"/>
    </source>
</evidence>
<gene>
    <name evidence="2" type="ORF">LTR77_008757</name>
</gene>
<keyword evidence="1" id="KW-0812">Transmembrane</keyword>
<keyword evidence="1" id="KW-1133">Transmembrane helix</keyword>
<dbReference type="GeneID" id="89930089"/>
<organism evidence="2 3">
    <name type="scientific">Saxophila tyrrhenica</name>
    <dbReference type="NCBI Taxonomy" id="1690608"/>
    <lineage>
        <taxon>Eukaryota</taxon>
        <taxon>Fungi</taxon>
        <taxon>Dikarya</taxon>
        <taxon>Ascomycota</taxon>
        <taxon>Pezizomycotina</taxon>
        <taxon>Dothideomycetes</taxon>
        <taxon>Dothideomycetidae</taxon>
        <taxon>Mycosphaerellales</taxon>
        <taxon>Extremaceae</taxon>
        <taxon>Saxophila</taxon>
    </lineage>
</organism>
<keyword evidence="1" id="KW-0472">Membrane</keyword>
<dbReference type="AlphaFoldDB" id="A0AAV9P0T3"/>
<feature type="transmembrane region" description="Helical" evidence="1">
    <location>
        <begin position="75"/>
        <end position="99"/>
    </location>
</feature>
<dbReference type="Proteomes" id="UP001337655">
    <property type="component" value="Unassembled WGS sequence"/>
</dbReference>
<dbReference type="EMBL" id="JAVRRT010000015">
    <property type="protein sequence ID" value="KAK5165834.1"/>
    <property type="molecule type" value="Genomic_DNA"/>
</dbReference>
<protein>
    <submittedName>
        <fullName evidence="2">Uncharacterized protein</fullName>
    </submittedName>
</protein>
<evidence type="ECO:0000313" key="2">
    <source>
        <dbReference type="EMBL" id="KAK5165834.1"/>
    </source>
</evidence>
<comment type="caution">
    <text evidence="2">The sequence shown here is derived from an EMBL/GenBank/DDBJ whole genome shotgun (WGS) entry which is preliminary data.</text>
</comment>
<dbReference type="RefSeq" id="XP_064655846.1">
    <property type="nucleotide sequence ID" value="XM_064805987.1"/>
</dbReference>
<accession>A0AAV9P0T3</accession>
<evidence type="ECO:0000256" key="1">
    <source>
        <dbReference type="SAM" id="Phobius"/>
    </source>
</evidence>
<name>A0AAV9P0T3_9PEZI</name>
<reference evidence="2 3" key="1">
    <citation type="submission" date="2023-08" db="EMBL/GenBank/DDBJ databases">
        <title>Black Yeasts Isolated from many extreme environments.</title>
        <authorList>
            <person name="Coleine C."/>
            <person name="Stajich J.E."/>
            <person name="Selbmann L."/>
        </authorList>
    </citation>
    <scope>NUCLEOTIDE SEQUENCE [LARGE SCALE GENOMIC DNA]</scope>
    <source>
        <strain evidence="2 3">CCFEE 5935</strain>
    </source>
</reference>
<keyword evidence="3" id="KW-1185">Reference proteome</keyword>
<sequence>MSRCMVIIQAVANEQPNNGSEVFAQDLHIFEAAHMEVTAGYFTWLDYALDNNTDIWRELVVQVKRYGYGWSFDGFLVYFATAALLTQALLTTVHIVAILSGRWTSNAWSSMASMLAMALRSQRSAVPADLGNGHEQSRLGLSRAETFLLLER</sequence>